<evidence type="ECO:0000256" key="3">
    <source>
        <dbReference type="ARBA" id="ARBA00022630"/>
    </source>
</evidence>
<accession>A0A383WGI5</accession>
<dbReference type="Gene3D" id="2.40.30.10">
    <property type="entry name" value="Translation factors"/>
    <property type="match status" value="2"/>
</dbReference>
<evidence type="ECO:0000259" key="8">
    <source>
        <dbReference type="PROSITE" id="PS50902"/>
    </source>
</evidence>
<dbReference type="InterPro" id="IPR039261">
    <property type="entry name" value="FNR_nucleotide-bd"/>
</dbReference>
<keyword evidence="7" id="KW-0560">Oxidoreductase</keyword>
<dbReference type="SMR" id="A0A383WGI5"/>
<comment type="cofactor">
    <cofactor evidence="1">
        <name>FMN</name>
        <dbReference type="ChEBI" id="CHEBI:58210"/>
    </cofactor>
</comment>
<dbReference type="GO" id="GO:0050660">
    <property type="term" value="F:flavin adenine dinucleotide binding"/>
    <property type="evidence" value="ECO:0007669"/>
    <property type="project" value="TreeGrafter"/>
</dbReference>
<dbReference type="Pfam" id="PF00667">
    <property type="entry name" value="FAD_binding_1"/>
    <property type="match status" value="2"/>
</dbReference>
<dbReference type="Pfam" id="PF00258">
    <property type="entry name" value="Flavodoxin_1"/>
    <property type="match status" value="1"/>
</dbReference>
<evidence type="ECO:0000259" key="9">
    <source>
        <dbReference type="PROSITE" id="PS51384"/>
    </source>
</evidence>
<keyword evidence="4" id="KW-0288">FMN</keyword>
<sequence>MGNSMSTRSYVLYGAAGAATYLWLRSSSSRRATAADSTDFDSFLRAPAPAPAQTTGGTTFESFLREQPEQPASTDFASFLRNTTTSSSSAQPAGKQQQAASKLAEVIPETAMPVLVLYGTEYGFAREIAEKLSQQLKDSGKFWPSLVNAAHHPEGYDLAGQQAALLCFSTQGDGVPPTEARDFCEWLTAGKAGPLPGLPYSVCALGDTSYTHFCRCGKQLDAALAAAGASPLQPRADVDKEDWAKVDAWIAGALTGLGELAAAGSLKSFAELGGVPNAAAAGSAEAAAAAAAAGGRFSKSRPYYARVAAVEGLCVLSGPDDKDTVRLELELGPDAAAAGGLAYLPGDALGIWPSNPPQAVDELLQQLGATGDEAVPTPSWHYAEDPQHSTAAATAAADGSISLRHALSVCYDIKTPKAQQLPTLLLAQLQQQQQQQQQQGAAKPAARVSIDVLADASTAPDLAAAGVQQQSTDAKQQDGAAAAAAVARLQGLVVDGGALEQYLAARHVADVLQDYSQAQLSYNQLLPLLRPLQPRLYSISSSPLEGAAVQATIAVVRYTSLGKPRQGVASSQVGERLAPGQVLPVFISKNPDFRLPEDPATPIIMVGPGTGLAPFRAFIQQRLLQQQQGKGAGSSSSSSVGPMHLFFGCRRRDQDFLYGQQLQAWHEAGAITLHTAFSRESGQKVYVQQRLREVGQTVWQLLQAGGHFYVCGDAGSMAGAVEAALLEIIREGQPERGAEGAAAYLQQLADAGRYERDVWFS</sequence>
<evidence type="ECO:0000256" key="5">
    <source>
        <dbReference type="ARBA" id="ARBA00022827"/>
    </source>
</evidence>
<dbReference type="SUPFAM" id="SSF52343">
    <property type="entry name" value="Ferredoxin reductase-like, C-terminal NADP-linked domain"/>
    <property type="match status" value="1"/>
</dbReference>
<evidence type="ECO:0000256" key="6">
    <source>
        <dbReference type="ARBA" id="ARBA00022857"/>
    </source>
</evidence>
<dbReference type="Gene3D" id="3.40.50.80">
    <property type="entry name" value="Nucleotide-binding domain of ferredoxin-NADP reductase (FNR) module"/>
    <property type="match status" value="1"/>
</dbReference>
<dbReference type="GO" id="GO:0010181">
    <property type="term" value="F:FMN binding"/>
    <property type="evidence" value="ECO:0007669"/>
    <property type="project" value="InterPro"/>
</dbReference>
<dbReference type="Gene3D" id="3.40.50.360">
    <property type="match status" value="1"/>
</dbReference>
<feature type="domain" description="Flavodoxin-like" evidence="8">
    <location>
        <begin position="114"/>
        <end position="254"/>
    </location>
</feature>
<evidence type="ECO:0000256" key="7">
    <source>
        <dbReference type="ARBA" id="ARBA00023002"/>
    </source>
</evidence>
<dbReference type="GO" id="GO:0005829">
    <property type="term" value="C:cytosol"/>
    <property type="evidence" value="ECO:0007669"/>
    <property type="project" value="TreeGrafter"/>
</dbReference>
<protein>
    <recommendedName>
        <fullName evidence="12">Flavodoxin-like domain-containing protein</fullName>
    </recommendedName>
</protein>
<evidence type="ECO:0008006" key="12">
    <source>
        <dbReference type="Google" id="ProtNLM"/>
    </source>
</evidence>
<dbReference type="PROSITE" id="PS51384">
    <property type="entry name" value="FAD_FR"/>
    <property type="match status" value="1"/>
</dbReference>
<dbReference type="PANTHER" id="PTHR19384">
    <property type="entry name" value="NITRIC OXIDE SYNTHASE-RELATED"/>
    <property type="match status" value="1"/>
</dbReference>
<dbReference type="InterPro" id="IPR008254">
    <property type="entry name" value="Flavodoxin/NO_synth"/>
</dbReference>
<evidence type="ECO:0000256" key="1">
    <source>
        <dbReference type="ARBA" id="ARBA00001917"/>
    </source>
</evidence>
<keyword evidence="6" id="KW-0521">NADP</keyword>
<keyword evidence="3" id="KW-0285">Flavoprotein</keyword>
<keyword evidence="5" id="KW-0274">FAD</keyword>
<dbReference type="InterPro" id="IPR017938">
    <property type="entry name" value="Riboflavin_synthase-like_b-brl"/>
</dbReference>
<dbReference type="SUPFAM" id="SSF63380">
    <property type="entry name" value="Riboflavin synthase domain-like"/>
    <property type="match status" value="1"/>
</dbReference>
<gene>
    <name evidence="10" type="ORF">BQ4739_LOCUS16556</name>
</gene>
<proteinExistence type="predicted"/>
<dbReference type="FunFam" id="3.40.50.80:FF:000001">
    <property type="entry name" value="NADPH--cytochrome P450 reductase 1"/>
    <property type="match status" value="1"/>
</dbReference>
<comment type="cofactor">
    <cofactor evidence="2">
        <name>FAD</name>
        <dbReference type="ChEBI" id="CHEBI:57692"/>
    </cofactor>
</comment>
<evidence type="ECO:0000256" key="4">
    <source>
        <dbReference type="ARBA" id="ARBA00022643"/>
    </source>
</evidence>
<name>A0A383WGI5_TETOB</name>
<dbReference type="Pfam" id="PF00175">
    <property type="entry name" value="NAD_binding_1"/>
    <property type="match status" value="1"/>
</dbReference>
<feature type="domain" description="FAD-binding FR-type" evidence="9">
    <location>
        <begin position="300"/>
        <end position="596"/>
    </location>
</feature>
<dbReference type="InterPro" id="IPR029039">
    <property type="entry name" value="Flavoprotein-like_sf"/>
</dbReference>
<dbReference type="Proteomes" id="UP000256970">
    <property type="component" value="Unassembled WGS sequence"/>
</dbReference>
<dbReference type="InterPro" id="IPR001094">
    <property type="entry name" value="Flavdoxin-like"/>
</dbReference>
<dbReference type="GO" id="GO:0016491">
    <property type="term" value="F:oxidoreductase activity"/>
    <property type="evidence" value="ECO:0007669"/>
    <property type="project" value="UniProtKB-KW"/>
</dbReference>
<evidence type="ECO:0000313" key="10">
    <source>
        <dbReference type="EMBL" id="SZX76194.1"/>
    </source>
</evidence>
<dbReference type="STRING" id="3088.A0A383WGI5"/>
<dbReference type="PROSITE" id="PS50902">
    <property type="entry name" value="FLAVODOXIN_LIKE"/>
    <property type="match status" value="1"/>
</dbReference>
<dbReference type="InterPro" id="IPR017927">
    <property type="entry name" value="FAD-bd_FR_type"/>
</dbReference>
<dbReference type="PANTHER" id="PTHR19384:SF128">
    <property type="entry name" value="NADPH OXIDOREDUCTASE A"/>
    <property type="match status" value="1"/>
</dbReference>
<dbReference type="EMBL" id="FNXT01001250">
    <property type="protein sequence ID" value="SZX76194.1"/>
    <property type="molecule type" value="Genomic_DNA"/>
</dbReference>
<keyword evidence="11" id="KW-1185">Reference proteome</keyword>
<dbReference type="PRINTS" id="PR00371">
    <property type="entry name" value="FPNCR"/>
</dbReference>
<dbReference type="PRINTS" id="PR00369">
    <property type="entry name" value="FLAVODOXIN"/>
</dbReference>
<evidence type="ECO:0000313" key="11">
    <source>
        <dbReference type="Proteomes" id="UP000256970"/>
    </source>
</evidence>
<dbReference type="SUPFAM" id="SSF52218">
    <property type="entry name" value="Flavoproteins"/>
    <property type="match status" value="1"/>
</dbReference>
<evidence type="ECO:0000256" key="2">
    <source>
        <dbReference type="ARBA" id="ARBA00001974"/>
    </source>
</evidence>
<reference evidence="10 11" key="1">
    <citation type="submission" date="2016-10" db="EMBL/GenBank/DDBJ databases">
        <authorList>
            <person name="Cai Z."/>
        </authorList>
    </citation>
    <scope>NUCLEOTIDE SEQUENCE [LARGE SCALE GENOMIC DNA]</scope>
</reference>
<organism evidence="10 11">
    <name type="scientific">Tetradesmus obliquus</name>
    <name type="common">Green alga</name>
    <name type="synonym">Acutodesmus obliquus</name>
    <dbReference type="NCBI Taxonomy" id="3088"/>
    <lineage>
        <taxon>Eukaryota</taxon>
        <taxon>Viridiplantae</taxon>
        <taxon>Chlorophyta</taxon>
        <taxon>core chlorophytes</taxon>
        <taxon>Chlorophyceae</taxon>
        <taxon>CS clade</taxon>
        <taxon>Sphaeropleales</taxon>
        <taxon>Scenedesmaceae</taxon>
        <taxon>Tetradesmus</taxon>
    </lineage>
</organism>
<dbReference type="InterPro" id="IPR001709">
    <property type="entry name" value="Flavoprot_Pyr_Nucl_cyt_Rdtase"/>
</dbReference>
<dbReference type="InterPro" id="IPR001433">
    <property type="entry name" value="OxRdtase_FAD/NAD-bd"/>
</dbReference>
<dbReference type="AlphaFoldDB" id="A0A383WGI5"/>
<dbReference type="InterPro" id="IPR003097">
    <property type="entry name" value="CysJ-like_FAD-binding"/>
</dbReference>